<evidence type="ECO:0000313" key="2">
    <source>
        <dbReference type="Proteomes" id="UP000289437"/>
    </source>
</evidence>
<accession>A0A4Q0T2Y3</accession>
<proteinExistence type="predicted"/>
<dbReference type="Proteomes" id="UP000289437">
    <property type="component" value="Unassembled WGS sequence"/>
</dbReference>
<protein>
    <submittedName>
        <fullName evidence="1">Uncharacterized protein</fullName>
    </submittedName>
</protein>
<evidence type="ECO:0000313" key="1">
    <source>
        <dbReference type="EMBL" id="RXH57242.1"/>
    </source>
</evidence>
<dbReference type="EMBL" id="RDSM01000001">
    <property type="protein sequence ID" value="RXH57242.1"/>
    <property type="molecule type" value="Genomic_DNA"/>
</dbReference>
<organism evidence="1 2">
    <name type="scientific">Granulicella sibirica</name>
    <dbReference type="NCBI Taxonomy" id="2479048"/>
    <lineage>
        <taxon>Bacteria</taxon>
        <taxon>Pseudomonadati</taxon>
        <taxon>Acidobacteriota</taxon>
        <taxon>Terriglobia</taxon>
        <taxon>Terriglobales</taxon>
        <taxon>Acidobacteriaceae</taxon>
        <taxon>Granulicella</taxon>
    </lineage>
</organism>
<keyword evidence="2" id="KW-1185">Reference proteome</keyword>
<dbReference type="AlphaFoldDB" id="A0A4Q0T2Y3"/>
<reference evidence="1 2" key="1">
    <citation type="submission" date="2018-11" db="EMBL/GenBank/DDBJ databases">
        <authorList>
            <person name="Mardanov A.V."/>
            <person name="Ravin N.V."/>
            <person name="Dedysh S.N."/>
        </authorList>
    </citation>
    <scope>NUCLEOTIDE SEQUENCE [LARGE SCALE GENOMIC DNA]</scope>
    <source>
        <strain evidence="1 2">AF10</strain>
    </source>
</reference>
<comment type="caution">
    <text evidence="1">The sequence shown here is derived from an EMBL/GenBank/DDBJ whole genome shotgun (WGS) entry which is preliminary data.</text>
</comment>
<reference evidence="2" key="2">
    <citation type="submission" date="2019-02" db="EMBL/GenBank/DDBJ databases">
        <title>Granulicella sibirica sp. nov., a psychrotolerant acidobacterium isolated from an organic soil layer in forested tundra, West Siberia.</title>
        <authorList>
            <person name="Oshkin I.Y."/>
            <person name="Kulichevskaya I.S."/>
            <person name="Rijpstra W.I.C."/>
            <person name="Sinninghe Damste J.S."/>
            <person name="Rakitin A.L."/>
            <person name="Ravin N.V."/>
            <person name="Dedysh S.N."/>
        </authorList>
    </citation>
    <scope>NUCLEOTIDE SEQUENCE [LARGE SCALE GENOMIC DNA]</scope>
    <source>
        <strain evidence="2">AF10</strain>
    </source>
</reference>
<gene>
    <name evidence="1" type="ORF">GRAN_0552</name>
</gene>
<sequence length="37" mass="4397">MAFRVHTHTMSFVSMGRTLRFVFAKKFQAGVEHKERQ</sequence>
<name>A0A4Q0T2Y3_9BACT</name>